<accession>A0AA95K2K6</accession>
<proteinExistence type="predicted"/>
<keyword evidence="1" id="KW-0732">Signal</keyword>
<evidence type="ECO:0000313" key="3">
    <source>
        <dbReference type="Proteomes" id="UP001177597"/>
    </source>
</evidence>
<sequence length="214" mass="24229">MIKYLLLNYMNKQSNYLKLLVILLPLQVLAYDEQTSLEQYSTKDILAYFKQAQQEGLTGIAQKSKSVYARLATPGEIIKTIIKGVGTEGISQPAQEGDWVVENICPATGNEQYLVEEAKFHQYYHDPVTVLGKPNYLRFVPTGKMMNYFVVPETESAFTFINSWGKKQLLRAGDILIQPVSQPQSFYRVPKQSFLCTYNIVVTAQKTPNDLASN</sequence>
<organism evidence="2 3">
    <name type="scientific">Arsenophonus nasoniae</name>
    <name type="common">son-killer infecting Nasonia vitripennis</name>
    <dbReference type="NCBI Taxonomy" id="638"/>
    <lineage>
        <taxon>Bacteria</taxon>
        <taxon>Pseudomonadati</taxon>
        <taxon>Pseudomonadota</taxon>
        <taxon>Gammaproteobacteria</taxon>
        <taxon>Enterobacterales</taxon>
        <taxon>Morganellaceae</taxon>
        <taxon>Arsenophonus</taxon>
    </lineage>
</organism>
<gene>
    <name evidence="2" type="ORF">QE207_10800</name>
</gene>
<feature type="chain" id="PRO_5041675646" evidence="1">
    <location>
        <begin position="31"/>
        <end position="214"/>
    </location>
</feature>
<feature type="signal peptide" evidence="1">
    <location>
        <begin position="1"/>
        <end position="30"/>
    </location>
</feature>
<dbReference type="Proteomes" id="UP001177597">
    <property type="component" value="Chromosome"/>
</dbReference>
<dbReference type="EMBL" id="CP123498">
    <property type="protein sequence ID" value="WGL94230.1"/>
    <property type="molecule type" value="Genomic_DNA"/>
</dbReference>
<dbReference type="RefSeq" id="WP_280628587.1">
    <property type="nucleotide sequence ID" value="NZ_CP123498.1"/>
</dbReference>
<dbReference type="AlphaFoldDB" id="A0AA95K2K6"/>
<name>A0AA95K2K6_9GAMM</name>
<reference evidence="2" key="1">
    <citation type="submission" date="2023-04" db="EMBL/GenBank/DDBJ databases">
        <title>Genome dynamics across the evolutionary transition to endosymbiosis.</title>
        <authorList>
            <person name="Siozios S."/>
            <person name="Nadal-Jimenez P."/>
            <person name="Azagi T."/>
            <person name="Sprong H."/>
            <person name="Frost C.L."/>
            <person name="Parratt S.R."/>
            <person name="Taylor G."/>
            <person name="Brettell L."/>
            <person name="Lew K.C."/>
            <person name="Croft L."/>
            <person name="King K.C."/>
            <person name="Brockhurst M.A."/>
            <person name="Hypsa V."/>
            <person name="Novakova E."/>
            <person name="Darby A.C."/>
            <person name="Hurst G.D.D."/>
        </authorList>
    </citation>
    <scope>NUCLEOTIDE SEQUENCE</scope>
    <source>
        <strain evidence="2">AIh</strain>
    </source>
</reference>
<evidence type="ECO:0000313" key="2">
    <source>
        <dbReference type="EMBL" id="WGL94230.1"/>
    </source>
</evidence>
<protein>
    <submittedName>
        <fullName evidence="2">Uncharacterized protein</fullName>
    </submittedName>
</protein>
<evidence type="ECO:0000256" key="1">
    <source>
        <dbReference type="SAM" id="SignalP"/>
    </source>
</evidence>